<dbReference type="AlphaFoldDB" id="A0A2H3B4S7"/>
<gene>
    <name evidence="3" type="ORF">ARMSODRAFT_856320</name>
</gene>
<keyword evidence="1" id="KW-0812">Transmembrane</keyword>
<proteinExistence type="predicted"/>
<feature type="non-terminal residue" evidence="3">
    <location>
        <position position="1"/>
    </location>
</feature>
<feature type="non-terminal residue" evidence="3">
    <location>
        <position position="198"/>
    </location>
</feature>
<dbReference type="InterPro" id="IPR045338">
    <property type="entry name" value="DUF6535"/>
</dbReference>
<keyword evidence="1" id="KW-1133">Transmembrane helix</keyword>
<dbReference type="Pfam" id="PF20153">
    <property type="entry name" value="DUF6535"/>
    <property type="match status" value="1"/>
</dbReference>
<dbReference type="EMBL" id="KZ293470">
    <property type="protein sequence ID" value="PBK62052.1"/>
    <property type="molecule type" value="Genomic_DNA"/>
</dbReference>
<evidence type="ECO:0000259" key="2">
    <source>
        <dbReference type="Pfam" id="PF20153"/>
    </source>
</evidence>
<evidence type="ECO:0000313" key="3">
    <source>
        <dbReference type="EMBL" id="PBK62052.1"/>
    </source>
</evidence>
<evidence type="ECO:0000256" key="1">
    <source>
        <dbReference type="SAM" id="Phobius"/>
    </source>
</evidence>
<feature type="domain" description="DUF6535" evidence="2">
    <location>
        <begin position="18"/>
        <end position="197"/>
    </location>
</feature>
<organism evidence="3 4">
    <name type="scientific">Armillaria solidipes</name>
    <dbReference type="NCBI Taxonomy" id="1076256"/>
    <lineage>
        <taxon>Eukaryota</taxon>
        <taxon>Fungi</taxon>
        <taxon>Dikarya</taxon>
        <taxon>Basidiomycota</taxon>
        <taxon>Agaricomycotina</taxon>
        <taxon>Agaricomycetes</taxon>
        <taxon>Agaricomycetidae</taxon>
        <taxon>Agaricales</taxon>
        <taxon>Marasmiineae</taxon>
        <taxon>Physalacriaceae</taxon>
        <taxon>Armillaria</taxon>
    </lineage>
</organism>
<evidence type="ECO:0000313" key="4">
    <source>
        <dbReference type="Proteomes" id="UP000218334"/>
    </source>
</evidence>
<dbReference type="Proteomes" id="UP000218334">
    <property type="component" value="Unassembled WGS sequence"/>
</dbReference>
<keyword evidence="4" id="KW-1185">Reference proteome</keyword>
<reference evidence="4" key="1">
    <citation type="journal article" date="2017" name="Nat. Ecol. Evol.">
        <title>Genome expansion and lineage-specific genetic innovations in the forest pathogenic fungi Armillaria.</title>
        <authorList>
            <person name="Sipos G."/>
            <person name="Prasanna A.N."/>
            <person name="Walter M.C."/>
            <person name="O'Connor E."/>
            <person name="Balint B."/>
            <person name="Krizsan K."/>
            <person name="Kiss B."/>
            <person name="Hess J."/>
            <person name="Varga T."/>
            <person name="Slot J."/>
            <person name="Riley R."/>
            <person name="Boka B."/>
            <person name="Rigling D."/>
            <person name="Barry K."/>
            <person name="Lee J."/>
            <person name="Mihaltcheva S."/>
            <person name="LaButti K."/>
            <person name="Lipzen A."/>
            <person name="Waldron R."/>
            <person name="Moloney N.M."/>
            <person name="Sperisen C."/>
            <person name="Kredics L."/>
            <person name="Vagvoelgyi C."/>
            <person name="Patrignani A."/>
            <person name="Fitzpatrick D."/>
            <person name="Nagy I."/>
            <person name="Doyle S."/>
            <person name="Anderson J.B."/>
            <person name="Grigoriev I.V."/>
            <person name="Gueldener U."/>
            <person name="Muensterkoetter M."/>
            <person name="Nagy L.G."/>
        </authorList>
    </citation>
    <scope>NUCLEOTIDE SEQUENCE [LARGE SCALE GENOMIC DNA]</scope>
    <source>
        <strain evidence="4">28-4</strain>
    </source>
</reference>
<feature type="transmembrane region" description="Helical" evidence="1">
    <location>
        <begin position="118"/>
        <end position="137"/>
    </location>
</feature>
<feature type="transmembrane region" description="Helical" evidence="1">
    <location>
        <begin position="178"/>
        <end position="197"/>
    </location>
</feature>
<keyword evidence="1" id="KW-0472">Membrane</keyword>
<accession>A0A2H3B4S7</accession>
<protein>
    <recommendedName>
        <fullName evidence="2">DUF6535 domain-containing protein</fullName>
    </recommendedName>
</protein>
<sequence>KYAPSPPFEEAGPTSSVWRAYLDERYNHDTDIFGNQRGRLNILLVFAELFSAIVTAFISQSSINLQPNYQQMSALLLFDQINIQRVLANGTSLDHITTSGADPTAPFTPKHLDSVINGIWFTSLTLSLATSFCAILADQWYASYLSPITGTPQARTRTWHFCYKALIHSHVHTLIQSLPVMLNLSLYLFLIGLSLYLR</sequence>
<name>A0A2H3B4S7_9AGAR</name>
<feature type="transmembrane region" description="Helical" evidence="1">
    <location>
        <begin position="40"/>
        <end position="58"/>
    </location>
</feature>